<comment type="caution">
    <text evidence="1">The sequence shown here is derived from an EMBL/GenBank/DDBJ whole genome shotgun (WGS) entry which is preliminary data.</text>
</comment>
<reference evidence="1 2" key="1">
    <citation type="submission" date="2017-09" db="EMBL/GenBank/DDBJ databases">
        <authorList>
            <person name="Varghese N."/>
            <person name="Submissions S."/>
        </authorList>
    </citation>
    <scope>NUCLEOTIDE SEQUENCE [LARGE SCALE GENOMIC DNA]</scope>
    <source>
        <strain evidence="1 2">OK806</strain>
    </source>
</reference>
<sequence>MSTVIFVSCMGALLTAYTLWSARNGQRRDRERDWSN</sequence>
<keyword evidence="2" id="KW-1185">Reference proteome</keyword>
<organism evidence="1 2">
    <name type="scientific">Caballeronia arationis</name>
    <dbReference type="NCBI Taxonomy" id="1777142"/>
    <lineage>
        <taxon>Bacteria</taxon>
        <taxon>Pseudomonadati</taxon>
        <taxon>Pseudomonadota</taxon>
        <taxon>Betaproteobacteria</taxon>
        <taxon>Burkholderiales</taxon>
        <taxon>Burkholderiaceae</taxon>
        <taxon>Caballeronia</taxon>
    </lineage>
</organism>
<name>A0A7Z7N7C1_9BURK</name>
<dbReference type="Proteomes" id="UP000219522">
    <property type="component" value="Unassembled WGS sequence"/>
</dbReference>
<proteinExistence type="predicted"/>
<protein>
    <submittedName>
        <fullName evidence="1">Uncharacterized protein</fullName>
    </submittedName>
</protein>
<gene>
    <name evidence="1" type="ORF">SAMN05446927_8482</name>
</gene>
<evidence type="ECO:0000313" key="1">
    <source>
        <dbReference type="EMBL" id="SOE91549.1"/>
    </source>
</evidence>
<dbReference type="AlphaFoldDB" id="A0A7Z7N7C1"/>
<dbReference type="EMBL" id="OCSU01000004">
    <property type="protein sequence ID" value="SOE91549.1"/>
    <property type="molecule type" value="Genomic_DNA"/>
</dbReference>
<evidence type="ECO:0000313" key="2">
    <source>
        <dbReference type="Proteomes" id="UP000219522"/>
    </source>
</evidence>
<accession>A0A7Z7N7C1</accession>